<reference evidence="1 2" key="1">
    <citation type="journal article" date="2013" name="Genome Announc.">
        <title>Complete Genome Sequence of Glaciecola psychrophila Strain 170T.</title>
        <authorList>
            <person name="Yin J."/>
            <person name="Chen J."/>
            <person name="Liu G."/>
            <person name="Yu Y."/>
            <person name="Song L."/>
            <person name="Wang X."/>
            <person name="Qu X."/>
        </authorList>
    </citation>
    <scope>NUCLEOTIDE SEQUENCE [LARGE SCALE GENOMIC DNA]</scope>
    <source>
        <strain evidence="1 2">170</strain>
    </source>
</reference>
<name>K6Z2S4_9ALTE</name>
<organism evidence="1 2">
    <name type="scientific">Paraglaciecola psychrophila 170</name>
    <dbReference type="NCBI Taxonomy" id="1129794"/>
    <lineage>
        <taxon>Bacteria</taxon>
        <taxon>Pseudomonadati</taxon>
        <taxon>Pseudomonadota</taxon>
        <taxon>Gammaproteobacteria</taxon>
        <taxon>Alteromonadales</taxon>
        <taxon>Alteromonadaceae</taxon>
        <taxon>Paraglaciecola</taxon>
    </lineage>
</organism>
<evidence type="ECO:0000313" key="2">
    <source>
        <dbReference type="Proteomes" id="UP000011864"/>
    </source>
</evidence>
<keyword evidence="2" id="KW-1185">Reference proteome</keyword>
<accession>K6Z2S4</accession>
<protein>
    <submittedName>
        <fullName evidence="1">Uncharacterized protein</fullName>
    </submittedName>
</protein>
<dbReference type="KEGG" id="gps:C427_5029"/>
<dbReference type="HOGENOM" id="CLU_2634885_0_0_6"/>
<proteinExistence type="predicted"/>
<dbReference type="AlphaFoldDB" id="K6Z2S4"/>
<evidence type="ECO:0000313" key="1">
    <source>
        <dbReference type="EMBL" id="AGH47128.1"/>
    </source>
</evidence>
<sequence length="77" mass="8924">MLINAPIFSLEREIENFSITEHESDLWLLSCLELLAGVINKSLVCLRHQPDIKHSKEKFTLLPSGNLLFLTYCFNYI</sequence>
<dbReference type="EMBL" id="CP003837">
    <property type="protein sequence ID" value="AGH47128.1"/>
    <property type="molecule type" value="Genomic_DNA"/>
</dbReference>
<dbReference type="Proteomes" id="UP000011864">
    <property type="component" value="Chromosome"/>
</dbReference>
<gene>
    <name evidence="1" type="ORF">C427_5029</name>
</gene>
<dbReference type="STRING" id="1129794.C427_5029"/>